<dbReference type="GO" id="GO:0006355">
    <property type="term" value="P:regulation of DNA-templated transcription"/>
    <property type="evidence" value="ECO:0007669"/>
    <property type="project" value="InterPro"/>
</dbReference>
<gene>
    <name evidence="17" type="ORF">CKO40_05515</name>
</gene>
<feature type="domain" description="Response regulatory" evidence="14">
    <location>
        <begin position="1150"/>
        <end position="1264"/>
    </location>
</feature>
<feature type="region of interest" description="Disordered" evidence="12">
    <location>
        <begin position="1114"/>
        <end position="1138"/>
    </location>
</feature>
<feature type="domain" description="PAC" evidence="16">
    <location>
        <begin position="298"/>
        <end position="350"/>
    </location>
</feature>
<evidence type="ECO:0000259" key="15">
    <source>
        <dbReference type="PROSITE" id="PS50112"/>
    </source>
</evidence>
<keyword evidence="3 11" id="KW-0597">Phosphoprotein</keyword>
<dbReference type="PANTHER" id="PTHR45339:SF1">
    <property type="entry name" value="HYBRID SIGNAL TRANSDUCTION HISTIDINE KINASE J"/>
    <property type="match status" value="1"/>
</dbReference>
<dbReference type="Gene3D" id="3.40.50.2300">
    <property type="match status" value="2"/>
</dbReference>
<feature type="domain" description="PAC" evidence="16">
    <location>
        <begin position="665"/>
        <end position="721"/>
    </location>
</feature>
<dbReference type="Proteomes" id="UP001296776">
    <property type="component" value="Unassembled WGS sequence"/>
</dbReference>
<dbReference type="Gene3D" id="2.10.70.100">
    <property type="match status" value="1"/>
</dbReference>
<dbReference type="CDD" id="cd00082">
    <property type="entry name" value="HisKA"/>
    <property type="match status" value="1"/>
</dbReference>
<dbReference type="InterPro" id="IPR013656">
    <property type="entry name" value="PAS_4"/>
</dbReference>
<keyword evidence="18" id="KW-1185">Reference proteome</keyword>
<dbReference type="PANTHER" id="PTHR45339">
    <property type="entry name" value="HYBRID SIGNAL TRANSDUCTION HISTIDINE KINASE J"/>
    <property type="match status" value="1"/>
</dbReference>
<dbReference type="InterPro" id="IPR036890">
    <property type="entry name" value="HATPase_C_sf"/>
</dbReference>
<evidence type="ECO:0000256" key="10">
    <source>
        <dbReference type="ARBA" id="ARBA00068150"/>
    </source>
</evidence>
<dbReference type="SMART" id="SM00387">
    <property type="entry name" value="HATPase_c"/>
    <property type="match status" value="1"/>
</dbReference>
<evidence type="ECO:0000256" key="4">
    <source>
        <dbReference type="ARBA" id="ARBA00022679"/>
    </source>
</evidence>
<evidence type="ECO:0000256" key="6">
    <source>
        <dbReference type="ARBA" id="ARBA00022777"/>
    </source>
</evidence>
<proteinExistence type="predicted"/>
<feature type="compositionally biased region" description="Low complexity" evidence="12">
    <location>
        <begin position="1114"/>
        <end position="1135"/>
    </location>
</feature>
<dbReference type="RefSeq" id="WP_200345186.1">
    <property type="nucleotide sequence ID" value="NZ_NRSJ01000006.1"/>
</dbReference>
<dbReference type="Gene3D" id="3.30.450.20">
    <property type="entry name" value="PAS domain"/>
    <property type="match status" value="5"/>
</dbReference>
<keyword evidence="4" id="KW-0808">Transferase</keyword>
<evidence type="ECO:0000256" key="3">
    <source>
        <dbReference type="ARBA" id="ARBA00022553"/>
    </source>
</evidence>
<sequence length="1367" mass="150835">MSSSSLSPAERALHGFILTHPGLPLAALAAAYGLPETCCAELCANLDAADWLRQDDNAGWWARSGIEHDTPASLTLHDTTAPLSLLFEQSLDGMFFMLLDEPLRWDEDIDKEQALDHAFQRQRVTQVNEAMCRQYAARPEQLLGLSPAEFFGHDLAEGRRLWRQLFDTGRLHTESEERRFDGTPISIEGDYRCLYAAQGRIIGHFGVQRDVTERKAALHQLAQSEARLRDLIACTADFIWEVDLEGRFTYLSGQLEPLLGYREDELIGQTPFMLMEPVEAERVAALFEQARAQGTPFGNQENDLIGKDGKRRCFAFNGFPIRDEHDAILGYRGLNRDITAQKQAHDALRASEQFLRTVFELSPESIMIIDPLTTLPLHFNRVAHERLGYSAEEFATLRVSDYDAYEDPEAAERHIERVRRHGRDDFETRHRCRDGRLLNIIVSVQTAVWEGREVLYAMSRDVTELRALNERLLLATRIGGIGIWEWTIGSNSLATNEQMEALYGMPLEGDQQAYSRWLRALHPADRPRIEQQVAQALNANIEFDAEFRILRGDETRWLRAAARIVRDPHGQPTKMVGVNWDITDARRARERIARSEAQFRGAFEIAPNGMALVDASGHWLQVNQALCTILGYTAEELLALDFQSISDPEGLNEDLGYLDALLSGRTDEVRFEKYYIHKDGHRIPVLLSASAVRDEQGELSFTVAHVLDLTERRASEAAMLATKEAAEAANRAKSEFLANMSHEIRTPLNAMIGLTDLTLGTALDAQQRDYLEKVRQSSGALLSILNDILDYSKIEAGQVELDPRPFRLRDLLDQLTALFQAAVEAKGLELVYRIAPEVPRELIGDPMRLGQVLNNLVGNAVKFTEQGHVALVIAVEDEREGQVRLRFAVQDTGIGIAPGTAEDLFNAFTQADGSITRRYGGTGLGLSISQRLVSMMGGRIEVESREGQGSRFHFDAWFPLPQGTTPRIGAPPPELAQARILLIDKEPLTRDMLSALLDSWQIPLVVADGCAEAHQRIASAAAAGSPIELVLLDAKHCLNCHTCPTATAPIPSGGAQPPRTFGHLATPLVLMVTNLEQTQLLARAPASELPPFLTKPVTPAALFEAIASLPRTAPVQPAASSSAPNPASCPAPNAAEPEHPLDETALRGLRILVAEDNAINQIVIQALLQRFGAQVLIAENGREAVELALQHAPDAVLMDLQMPEMDGLEATTRIRAQHPRLPIIALTAAALERDQARCLAAGMNAHLAKPASPAQLLATLQPWVRPAPARAEAAQDTATAQTPALDPQALSELRRAIRHNDYVAPELLARLRPQTDPAAQARLSRIEEALARFDYDAAARVLDELPAAASPIPVTTPQSDVPPANQN</sequence>
<dbReference type="CDD" id="cd17546">
    <property type="entry name" value="REC_hyHK_CKI1_RcsC-like"/>
    <property type="match status" value="1"/>
</dbReference>
<keyword evidence="7" id="KW-0067">ATP-binding</keyword>
<dbReference type="InterPro" id="IPR003661">
    <property type="entry name" value="HisK_dim/P_dom"/>
</dbReference>
<dbReference type="InterPro" id="IPR000014">
    <property type="entry name" value="PAS"/>
</dbReference>
<dbReference type="PROSITE" id="PS50110">
    <property type="entry name" value="RESPONSE_REGULATORY"/>
    <property type="match status" value="2"/>
</dbReference>
<comment type="subunit">
    <text evidence="9">At low DSF concentrations, interacts with RpfF.</text>
</comment>
<dbReference type="PROSITE" id="PS50113">
    <property type="entry name" value="PAC"/>
    <property type="match status" value="4"/>
</dbReference>
<evidence type="ECO:0000259" key="13">
    <source>
        <dbReference type="PROSITE" id="PS50109"/>
    </source>
</evidence>
<dbReference type="Pfam" id="PF08448">
    <property type="entry name" value="PAS_4"/>
    <property type="match status" value="1"/>
</dbReference>
<feature type="domain" description="Histidine kinase" evidence="13">
    <location>
        <begin position="739"/>
        <end position="960"/>
    </location>
</feature>
<dbReference type="Gene3D" id="1.10.287.130">
    <property type="match status" value="1"/>
</dbReference>
<dbReference type="CDD" id="cd16922">
    <property type="entry name" value="HATPase_EvgS-ArcB-TorS-like"/>
    <property type="match status" value="1"/>
</dbReference>
<dbReference type="Pfam" id="PF00512">
    <property type="entry name" value="HisKA"/>
    <property type="match status" value="1"/>
</dbReference>
<evidence type="ECO:0000259" key="16">
    <source>
        <dbReference type="PROSITE" id="PS50113"/>
    </source>
</evidence>
<reference evidence="17" key="2">
    <citation type="journal article" date="2020" name="Microorganisms">
        <title>Osmotic Adaptation and Compatible Solute Biosynthesis of Phototrophic Bacteria as Revealed from Genome Analyses.</title>
        <authorList>
            <person name="Imhoff J.F."/>
            <person name="Rahn T."/>
            <person name="Kunzel S."/>
            <person name="Keller A."/>
            <person name="Neulinger S.C."/>
        </authorList>
    </citation>
    <scope>NUCLEOTIDE SEQUENCE</scope>
    <source>
        <strain evidence="17">DSM 11080</strain>
    </source>
</reference>
<dbReference type="EC" id="2.7.13.3" evidence="2"/>
<dbReference type="SMART" id="SM00091">
    <property type="entry name" value="PAS"/>
    <property type="match status" value="4"/>
</dbReference>
<dbReference type="InterPro" id="IPR036097">
    <property type="entry name" value="HisK_dim/P_sf"/>
</dbReference>
<dbReference type="InterPro" id="IPR004358">
    <property type="entry name" value="Sig_transdc_His_kin-like_C"/>
</dbReference>
<feature type="domain" description="PAC" evidence="16">
    <location>
        <begin position="541"/>
        <end position="594"/>
    </location>
</feature>
<evidence type="ECO:0000259" key="14">
    <source>
        <dbReference type="PROSITE" id="PS50110"/>
    </source>
</evidence>
<accession>A0AAJ0X8L4</accession>
<dbReference type="Pfam" id="PF00072">
    <property type="entry name" value="Response_reg"/>
    <property type="match status" value="1"/>
</dbReference>
<feature type="modified residue" description="4-aspartylphosphate" evidence="11">
    <location>
        <position position="1199"/>
    </location>
</feature>
<dbReference type="Pfam" id="PF08447">
    <property type="entry name" value="PAS_3"/>
    <property type="match status" value="1"/>
</dbReference>
<dbReference type="InterPro" id="IPR035965">
    <property type="entry name" value="PAS-like_dom_sf"/>
</dbReference>
<dbReference type="InterPro" id="IPR001789">
    <property type="entry name" value="Sig_transdc_resp-reg_receiver"/>
</dbReference>
<dbReference type="SMART" id="SM00086">
    <property type="entry name" value="PAC"/>
    <property type="match status" value="5"/>
</dbReference>
<keyword evidence="6" id="KW-0418">Kinase</keyword>
<dbReference type="CDD" id="cd00130">
    <property type="entry name" value="PAS"/>
    <property type="match status" value="5"/>
</dbReference>
<dbReference type="SUPFAM" id="SSF47384">
    <property type="entry name" value="Homodimeric domain of signal transducing histidine kinase"/>
    <property type="match status" value="1"/>
</dbReference>
<comment type="caution">
    <text evidence="17">The sequence shown here is derived from an EMBL/GenBank/DDBJ whole genome shotgun (WGS) entry which is preliminary data.</text>
</comment>
<dbReference type="SMART" id="SM00388">
    <property type="entry name" value="HisKA"/>
    <property type="match status" value="1"/>
</dbReference>
<feature type="modified residue" description="4-aspartylphosphate" evidence="11">
    <location>
        <position position="1033"/>
    </location>
</feature>
<dbReference type="PROSITE" id="PS50109">
    <property type="entry name" value="HIS_KIN"/>
    <property type="match status" value="1"/>
</dbReference>
<dbReference type="InterPro" id="IPR013655">
    <property type="entry name" value="PAS_fold_3"/>
</dbReference>
<dbReference type="Pfam" id="PF00989">
    <property type="entry name" value="PAS"/>
    <property type="match status" value="1"/>
</dbReference>
<dbReference type="SMART" id="SM00448">
    <property type="entry name" value="REC"/>
    <property type="match status" value="1"/>
</dbReference>
<dbReference type="PROSITE" id="PS50112">
    <property type="entry name" value="PAS"/>
    <property type="match status" value="2"/>
</dbReference>
<dbReference type="Pfam" id="PF02518">
    <property type="entry name" value="HATPase_c"/>
    <property type="match status" value="1"/>
</dbReference>
<feature type="region of interest" description="Disordered" evidence="12">
    <location>
        <begin position="1348"/>
        <end position="1367"/>
    </location>
</feature>
<organism evidence="17 18">
    <name type="scientific">Halochromatium glycolicum</name>
    <dbReference type="NCBI Taxonomy" id="85075"/>
    <lineage>
        <taxon>Bacteria</taxon>
        <taxon>Pseudomonadati</taxon>
        <taxon>Pseudomonadota</taxon>
        <taxon>Gammaproteobacteria</taxon>
        <taxon>Chromatiales</taxon>
        <taxon>Chromatiaceae</taxon>
        <taxon>Halochromatium</taxon>
    </lineage>
</organism>
<evidence type="ECO:0000313" key="18">
    <source>
        <dbReference type="Proteomes" id="UP001296776"/>
    </source>
</evidence>
<feature type="domain" description="PAS" evidence="15">
    <location>
        <begin position="595"/>
        <end position="665"/>
    </location>
</feature>
<dbReference type="InterPro" id="IPR003594">
    <property type="entry name" value="HATPase_dom"/>
</dbReference>
<evidence type="ECO:0000256" key="1">
    <source>
        <dbReference type="ARBA" id="ARBA00000085"/>
    </source>
</evidence>
<feature type="domain" description="Response regulatory" evidence="14">
    <location>
        <begin position="979"/>
        <end position="1110"/>
    </location>
</feature>
<keyword evidence="5" id="KW-0547">Nucleotide-binding</keyword>
<dbReference type="GO" id="GO:0071474">
    <property type="term" value="P:cellular hyperosmotic response"/>
    <property type="evidence" value="ECO:0007669"/>
    <property type="project" value="TreeGrafter"/>
</dbReference>
<dbReference type="NCBIfam" id="TIGR00229">
    <property type="entry name" value="sensory_box"/>
    <property type="match status" value="4"/>
</dbReference>
<dbReference type="GO" id="GO:0000155">
    <property type="term" value="F:phosphorelay sensor kinase activity"/>
    <property type="evidence" value="ECO:0007669"/>
    <property type="project" value="InterPro"/>
</dbReference>
<name>A0AAJ0X8L4_9GAMM</name>
<feature type="compositionally biased region" description="Polar residues" evidence="12">
    <location>
        <begin position="1353"/>
        <end position="1367"/>
    </location>
</feature>
<dbReference type="GO" id="GO:0005524">
    <property type="term" value="F:ATP binding"/>
    <property type="evidence" value="ECO:0007669"/>
    <property type="project" value="UniProtKB-KW"/>
</dbReference>
<protein>
    <recommendedName>
        <fullName evidence="10">Sensory/regulatory protein RpfC</fullName>
        <ecNumber evidence="2">2.7.13.3</ecNumber>
    </recommendedName>
</protein>
<evidence type="ECO:0000256" key="7">
    <source>
        <dbReference type="ARBA" id="ARBA00022840"/>
    </source>
</evidence>
<evidence type="ECO:0000256" key="2">
    <source>
        <dbReference type="ARBA" id="ARBA00012438"/>
    </source>
</evidence>
<dbReference type="FunFam" id="1.10.287.130:FF:000002">
    <property type="entry name" value="Two-component osmosensing histidine kinase"/>
    <property type="match status" value="1"/>
</dbReference>
<dbReference type="FunFam" id="3.30.565.10:FF:000010">
    <property type="entry name" value="Sensor histidine kinase RcsC"/>
    <property type="match status" value="1"/>
</dbReference>
<dbReference type="Pfam" id="PF13426">
    <property type="entry name" value="PAS_9"/>
    <property type="match status" value="2"/>
</dbReference>
<dbReference type="InterPro" id="IPR005467">
    <property type="entry name" value="His_kinase_dom"/>
</dbReference>
<evidence type="ECO:0000256" key="12">
    <source>
        <dbReference type="SAM" id="MobiDB-lite"/>
    </source>
</evidence>
<dbReference type="Gene3D" id="3.30.565.10">
    <property type="entry name" value="Histidine kinase-like ATPase, C-terminal domain"/>
    <property type="match status" value="1"/>
</dbReference>
<dbReference type="InterPro" id="IPR000700">
    <property type="entry name" value="PAS-assoc_C"/>
</dbReference>
<evidence type="ECO:0000256" key="9">
    <source>
        <dbReference type="ARBA" id="ARBA00064003"/>
    </source>
</evidence>
<dbReference type="PRINTS" id="PR00344">
    <property type="entry name" value="BCTRLSENSOR"/>
</dbReference>
<evidence type="ECO:0000256" key="5">
    <source>
        <dbReference type="ARBA" id="ARBA00022741"/>
    </source>
</evidence>
<feature type="domain" description="PAS" evidence="15">
    <location>
        <begin position="224"/>
        <end position="294"/>
    </location>
</feature>
<dbReference type="SUPFAM" id="SSF55874">
    <property type="entry name" value="ATPase domain of HSP90 chaperone/DNA topoisomerase II/histidine kinase"/>
    <property type="match status" value="1"/>
</dbReference>
<dbReference type="InterPro" id="IPR013767">
    <property type="entry name" value="PAS_fold"/>
</dbReference>
<dbReference type="SUPFAM" id="SSF55785">
    <property type="entry name" value="PYP-like sensor domain (PAS domain)"/>
    <property type="match status" value="5"/>
</dbReference>
<reference evidence="17" key="1">
    <citation type="submission" date="2017-08" db="EMBL/GenBank/DDBJ databases">
        <authorList>
            <person name="Imhoff J.F."/>
            <person name="Rahn T."/>
            <person name="Kuenzel S."/>
            <person name="Neulinger S.C."/>
        </authorList>
    </citation>
    <scope>NUCLEOTIDE SEQUENCE</scope>
    <source>
        <strain evidence="17">DSM 11080</strain>
    </source>
</reference>
<comment type="catalytic activity">
    <reaction evidence="1">
        <text>ATP + protein L-histidine = ADP + protein N-phospho-L-histidine.</text>
        <dbReference type="EC" id="2.7.13.3"/>
    </reaction>
</comment>
<dbReference type="EMBL" id="NRSJ01000006">
    <property type="protein sequence ID" value="MBK1704016.1"/>
    <property type="molecule type" value="Genomic_DNA"/>
</dbReference>
<dbReference type="InterPro" id="IPR011006">
    <property type="entry name" value="CheY-like_superfamily"/>
</dbReference>
<keyword evidence="8" id="KW-0902">Two-component regulatory system</keyword>
<dbReference type="SUPFAM" id="SSF52172">
    <property type="entry name" value="CheY-like"/>
    <property type="match status" value="2"/>
</dbReference>
<evidence type="ECO:0000256" key="8">
    <source>
        <dbReference type="ARBA" id="ARBA00023012"/>
    </source>
</evidence>
<dbReference type="InterPro" id="IPR001610">
    <property type="entry name" value="PAC"/>
</dbReference>
<feature type="domain" description="PAC" evidence="16">
    <location>
        <begin position="171"/>
        <end position="223"/>
    </location>
</feature>
<evidence type="ECO:0000256" key="11">
    <source>
        <dbReference type="PROSITE-ProRule" id="PRU00169"/>
    </source>
</evidence>
<evidence type="ECO:0000313" key="17">
    <source>
        <dbReference type="EMBL" id="MBK1704016.1"/>
    </source>
</evidence>